<dbReference type="SUPFAM" id="SSF55826">
    <property type="entry name" value="YbaK/ProRS associated domain"/>
    <property type="match status" value="1"/>
</dbReference>
<dbReference type="PANTHER" id="PTHR31423:SF3">
    <property type="entry name" value="PROLYL-TRNA SYNTHETASE ASSOCIATED DOMAIN-CONTAINING PROTEIN 1-RELATED"/>
    <property type="match status" value="1"/>
</dbReference>
<evidence type="ECO:0000256" key="1">
    <source>
        <dbReference type="ARBA" id="ARBA00010201"/>
    </source>
</evidence>
<protein>
    <recommendedName>
        <fullName evidence="2">YbaK/aminoacyl-tRNA synthetase-associated domain-containing protein</fullName>
    </recommendedName>
</protein>
<evidence type="ECO:0000313" key="3">
    <source>
        <dbReference type="EMBL" id="SVA33522.1"/>
    </source>
</evidence>
<dbReference type="Gene3D" id="3.90.960.10">
    <property type="entry name" value="YbaK/aminoacyl-tRNA synthetase-associated domain"/>
    <property type="match status" value="1"/>
</dbReference>
<name>A0A381UZH7_9ZZZZ</name>
<dbReference type="GO" id="GO:0002161">
    <property type="term" value="F:aminoacyl-tRNA deacylase activity"/>
    <property type="evidence" value="ECO:0007669"/>
    <property type="project" value="InterPro"/>
</dbReference>
<sequence length="157" mass="18088">MLKNEQIDFSMAEHEPLFTVEDSKLLRGKIEGGHSKNLFLKDQKDNFFLVTFLEDITADLKKLPEALHSKRLSFAKPEYLKNLMGIEPGSVSPFALVNDIQKEINFYFDEAFLKFEIANFHPLVNTATVSISPNKLISFIEKYHKAVNMINMSEFQK</sequence>
<dbReference type="Pfam" id="PF04073">
    <property type="entry name" value="tRNA_edit"/>
    <property type="match status" value="1"/>
</dbReference>
<gene>
    <name evidence="3" type="ORF">METZ01_LOCUS86376</name>
</gene>
<organism evidence="3">
    <name type="scientific">marine metagenome</name>
    <dbReference type="NCBI Taxonomy" id="408172"/>
    <lineage>
        <taxon>unclassified sequences</taxon>
        <taxon>metagenomes</taxon>
        <taxon>ecological metagenomes</taxon>
    </lineage>
</organism>
<proteinExistence type="inferred from homology"/>
<comment type="similarity">
    <text evidence="1">Belongs to the PRORSD1 family.</text>
</comment>
<dbReference type="InterPro" id="IPR007214">
    <property type="entry name" value="YbaK/aa-tRNA-synth-assoc-dom"/>
</dbReference>
<evidence type="ECO:0000259" key="2">
    <source>
        <dbReference type="Pfam" id="PF04073"/>
    </source>
</evidence>
<dbReference type="AlphaFoldDB" id="A0A381UZH7"/>
<accession>A0A381UZH7</accession>
<dbReference type="FunFam" id="3.90.960.10:FF:000005">
    <property type="entry name" value="Putative prolyl-tRNA synthetase"/>
    <property type="match status" value="1"/>
</dbReference>
<dbReference type="InterPro" id="IPR040285">
    <property type="entry name" value="ProX/PRXD1"/>
</dbReference>
<dbReference type="PANTHER" id="PTHR31423">
    <property type="entry name" value="YBAK DOMAIN-CONTAINING PROTEIN"/>
    <property type="match status" value="1"/>
</dbReference>
<dbReference type="EMBL" id="UINC01007473">
    <property type="protein sequence ID" value="SVA33522.1"/>
    <property type="molecule type" value="Genomic_DNA"/>
</dbReference>
<feature type="domain" description="YbaK/aminoacyl-tRNA synthetase-associated" evidence="2">
    <location>
        <begin position="14"/>
        <end position="138"/>
    </location>
</feature>
<reference evidence="3" key="1">
    <citation type="submission" date="2018-05" db="EMBL/GenBank/DDBJ databases">
        <authorList>
            <person name="Lanie J.A."/>
            <person name="Ng W.-L."/>
            <person name="Kazmierczak K.M."/>
            <person name="Andrzejewski T.M."/>
            <person name="Davidsen T.M."/>
            <person name="Wayne K.J."/>
            <person name="Tettelin H."/>
            <person name="Glass J.I."/>
            <person name="Rusch D."/>
            <person name="Podicherti R."/>
            <person name="Tsui H.-C.T."/>
            <person name="Winkler M.E."/>
        </authorList>
    </citation>
    <scope>NUCLEOTIDE SEQUENCE</scope>
</reference>
<dbReference type="InterPro" id="IPR036754">
    <property type="entry name" value="YbaK/aa-tRNA-synt-asso_dom_sf"/>
</dbReference>
<dbReference type="CDD" id="cd04335">
    <property type="entry name" value="PrdX_deacylase"/>
    <property type="match status" value="1"/>
</dbReference>